<protein>
    <submittedName>
        <fullName evidence="1">Uncharacterized protein</fullName>
    </submittedName>
</protein>
<evidence type="ECO:0000313" key="1">
    <source>
        <dbReference type="EMBL" id="CAF9913300.1"/>
    </source>
</evidence>
<dbReference type="EMBL" id="CAJPDQ010000008">
    <property type="protein sequence ID" value="CAF9913300.1"/>
    <property type="molecule type" value="Genomic_DNA"/>
</dbReference>
<dbReference type="OrthoDB" id="3993201at2759"/>
<proteinExistence type="predicted"/>
<gene>
    <name evidence="1" type="ORF">GOMPHAMPRED_007850</name>
</gene>
<reference evidence="1" key="1">
    <citation type="submission" date="2021-03" db="EMBL/GenBank/DDBJ databases">
        <authorList>
            <person name="Tagirdzhanova G."/>
        </authorList>
    </citation>
    <scope>NUCLEOTIDE SEQUENCE</scope>
</reference>
<organism evidence="1 2">
    <name type="scientific">Gomphillus americanus</name>
    <dbReference type="NCBI Taxonomy" id="1940652"/>
    <lineage>
        <taxon>Eukaryota</taxon>
        <taxon>Fungi</taxon>
        <taxon>Dikarya</taxon>
        <taxon>Ascomycota</taxon>
        <taxon>Pezizomycotina</taxon>
        <taxon>Lecanoromycetes</taxon>
        <taxon>OSLEUM clade</taxon>
        <taxon>Ostropomycetidae</taxon>
        <taxon>Ostropales</taxon>
        <taxon>Graphidaceae</taxon>
        <taxon>Gomphilloideae</taxon>
        <taxon>Gomphillus</taxon>
    </lineage>
</organism>
<dbReference type="AlphaFoldDB" id="A0A8H3IAA4"/>
<dbReference type="Proteomes" id="UP000664169">
    <property type="component" value="Unassembled WGS sequence"/>
</dbReference>
<name>A0A8H3IAA4_9LECA</name>
<keyword evidence="2" id="KW-1185">Reference proteome</keyword>
<comment type="caution">
    <text evidence="1">The sequence shown here is derived from an EMBL/GenBank/DDBJ whole genome shotgun (WGS) entry which is preliminary data.</text>
</comment>
<accession>A0A8H3IAA4</accession>
<evidence type="ECO:0000313" key="2">
    <source>
        <dbReference type="Proteomes" id="UP000664169"/>
    </source>
</evidence>
<sequence>MSPALRNQASARLLQSFSATPPKIMSSIASTRNLSISGPKEANPIHNTFESTVASMPKRSDIMPSGHSYNTSRTMKQVNDSSTVDFAYIPSMSFAQTADFDYARMPLLPDNYMVKHPDTSPEPHIAKAEISTATLSDVVATMSEAEISKAADVMGLHEATGGEQNAVRRVWNDILDDVFGAKKPANA</sequence>